<dbReference type="GO" id="GO:0015074">
    <property type="term" value="P:DNA integration"/>
    <property type="evidence" value="ECO:0007669"/>
    <property type="project" value="UniProtKB-KW"/>
</dbReference>
<dbReference type="PANTHER" id="PTHR30349">
    <property type="entry name" value="PHAGE INTEGRASE-RELATED"/>
    <property type="match status" value="1"/>
</dbReference>
<dbReference type="Gene3D" id="1.10.443.10">
    <property type="entry name" value="Intergrase catalytic core"/>
    <property type="match status" value="1"/>
</dbReference>
<evidence type="ECO:0000256" key="1">
    <source>
        <dbReference type="ARBA" id="ARBA00008857"/>
    </source>
</evidence>
<dbReference type="EMBL" id="CTRI01000012">
    <property type="protein sequence ID" value="CQR31876.1"/>
    <property type="molecule type" value="Genomic_DNA"/>
</dbReference>
<dbReference type="OrthoDB" id="662444at2"/>
<evidence type="ECO:0000256" key="4">
    <source>
        <dbReference type="ARBA" id="ARBA00023172"/>
    </source>
</evidence>
<dbReference type="Proteomes" id="UP000002372">
    <property type="component" value="Chromosome"/>
</dbReference>
<evidence type="ECO:0000313" key="10">
    <source>
        <dbReference type="Proteomes" id="UP000078599"/>
    </source>
</evidence>
<dbReference type="Pfam" id="PF00589">
    <property type="entry name" value="Phage_integrase"/>
    <property type="match status" value="1"/>
</dbReference>
<keyword evidence="10" id="KW-1185">Reference proteome</keyword>
<feature type="domain" description="Tyr recombinase" evidence="5">
    <location>
        <begin position="104"/>
        <end position="305"/>
    </location>
</feature>
<dbReference type="Proteomes" id="UP000078599">
    <property type="component" value="Unassembled WGS sequence"/>
</dbReference>
<name>D6CTQ9_THIA3</name>
<dbReference type="eggNOG" id="COG0582">
    <property type="taxonomic scope" value="Bacteria"/>
</dbReference>
<dbReference type="GO" id="GO:0006310">
    <property type="term" value="P:DNA recombination"/>
    <property type="evidence" value="ECO:0007669"/>
    <property type="project" value="UniProtKB-KW"/>
</dbReference>
<dbReference type="InterPro" id="IPR050090">
    <property type="entry name" value="Tyrosine_recombinase_XerCD"/>
</dbReference>
<reference evidence="7 10" key="4">
    <citation type="submission" date="2015-03" db="EMBL/GenBank/DDBJ databases">
        <authorList>
            <person name="Regsiter A."/>
            <person name="william w."/>
        </authorList>
    </citation>
    <scope>NUCLEOTIDE SEQUENCE [LARGE SCALE GENOMIC DNA]</scope>
    <source>
        <strain evidence="7 10">CB1</strain>
    </source>
</reference>
<dbReference type="SUPFAM" id="SSF56349">
    <property type="entry name" value="DNA breaking-rejoining enzymes"/>
    <property type="match status" value="1"/>
</dbReference>
<reference evidence="9" key="2">
    <citation type="journal article" date="2010" name="PLoS Genet.">
        <title>Structure, function, and evolution of the Thiomonas spp. genome.</title>
        <authorList>
            <person name="Arsene-Ploetze F."/>
            <person name="Koechler S."/>
            <person name="Marchal M."/>
            <person name="Coppee J.Y."/>
            <person name="Chandler M."/>
            <person name="Bonnefoy V."/>
            <person name="Brochier-Armanet C."/>
            <person name="Barakat M."/>
            <person name="Barbe V."/>
            <person name="Battaglia-Brunet F."/>
            <person name="Bruneel O."/>
            <person name="Bryan C.G."/>
            <person name="Cleiss-Arnold J."/>
            <person name="Cruveiller S."/>
            <person name="Erhardt M."/>
            <person name="Heinrich-Salmeron A."/>
            <person name="Hommais F."/>
            <person name="Joulian C."/>
            <person name="Krin E."/>
            <person name="Lieutaud A."/>
            <person name="Lievremont D."/>
            <person name="Michel C."/>
            <person name="Muller D."/>
            <person name="Ortet P."/>
            <person name="Proux C."/>
            <person name="Siguier P."/>
            <person name="Roche D."/>
            <person name="Rouy Z."/>
            <person name="Salvignol G."/>
            <person name="Slyemi D."/>
            <person name="Talla E."/>
            <person name="Weiss S."/>
            <person name="Weissenbach J."/>
            <person name="Medigue C."/>
            <person name="Bertin P.N."/>
        </authorList>
    </citation>
    <scope>NUCLEOTIDE SEQUENCE [LARGE SCALE GENOMIC DNA]</scope>
    <source>
        <strain evidence="9">DSM 22701 / CIP 110005 / 3As</strain>
    </source>
</reference>
<dbReference type="AlphaFoldDB" id="D6CTQ9"/>
<organism evidence="6 9">
    <name type="scientific">Thiomonas arsenitoxydans (strain DSM 22701 / CIP 110005 / 3As)</name>
    <dbReference type="NCBI Taxonomy" id="426114"/>
    <lineage>
        <taxon>Bacteria</taxon>
        <taxon>Pseudomonadati</taxon>
        <taxon>Pseudomonadota</taxon>
        <taxon>Betaproteobacteria</taxon>
        <taxon>Burkholderiales</taxon>
        <taxon>Thiomonas</taxon>
    </lineage>
</organism>
<dbReference type="InterPro" id="IPR011010">
    <property type="entry name" value="DNA_brk_join_enz"/>
</dbReference>
<accession>D6CTQ9</accession>
<keyword evidence="2" id="KW-0229">DNA integration</keyword>
<dbReference type="RefSeq" id="WP_013105992.1">
    <property type="nucleotide sequence ID" value="NC_014145.1"/>
</dbReference>
<evidence type="ECO:0000313" key="8">
    <source>
        <dbReference type="EMBL" id="MBN8744350.1"/>
    </source>
</evidence>
<dbReference type="Proteomes" id="UP000664800">
    <property type="component" value="Unassembled WGS sequence"/>
</dbReference>
<dbReference type="GO" id="GO:0003677">
    <property type="term" value="F:DNA binding"/>
    <property type="evidence" value="ECO:0007669"/>
    <property type="project" value="UniProtKB-KW"/>
</dbReference>
<reference evidence="6" key="3">
    <citation type="submission" date="2010-07" db="EMBL/GenBank/DDBJ databases">
        <authorList>
            <person name="Genoscope - CEA"/>
        </authorList>
    </citation>
    <scope>NUCLEOTIDE SEQUENCE</scope>
    <source>
        <strain evidence="6">3As</strain>
    </source>
</reference>
<reference key="1">
    <citation type="submission" date="2009-07" db="EMBL/GenBank/DDBJ databases">
        <authorList>
            <person name="Genoscope - CEA"/>
        </authorList>
    </citation>
    <scope>NUCLEOTIDE SEQUENCE</scope>
    <source>
        <strain>3As</strain>
    </source>
</reference>
<dbReference type="InterPro" id="IPR013762">
    <property type="entry name" value="Integrase-like_cat_sf"/>
</dbReference>
<reference evidence="8" key="5">
    <citation type="submission" date="2021-02" db="EMBL/GenBank/DDBJ databases">
        <title>Thiocyanate and organic carbon inputs drive convergent selection for specific autotrophic Afipia and Thiobacillus strains within complex microbiomes.</title>
        <authorList>
            <person name="Huddy R.J."/>
            <person name="Sachdeva R."/>
            <person name="Kadzinga F."/>
            <person name="Kantor R.S."/>
            <person name="Harrison S.T.L."/>
            <person name="Banfield J.F."/>
        </authorList>
    </citation>
    <scope>NUCLEOTIDE SEQUENCE</scope>
    <source>
        <strain evidence="8">SCN18_13_7_16_R3_B_64_19</strain>
    </source>
</reference>
<evidence type="ECO:0000313" key="7">
    <source>
        <dbReference type="EMBL" id="CQR31876.1"/>
    </source>
</evidence>
<dbReference type="EMBL" id="JAFKMR010000017">
    <property type="protein sequence ID" value="MBN8744350.1"/>
    <property type="molecule type" value="Genomic_DNA"/>
</dbReference>
<dbReference type="EMBL" id="FP475956">
    <property type="protein sequence ID" value="CAZ88678.1"/>
    <property type="molecule type" value="Genomic_DNA"/>
</dbReference>
<evidence type="ECO:0000313" key="9">
    <source>
        <dbReference type="Proteomes" id="UP000002372"/>
    </source>
</evidence>
<dbReference type="PANTHER" id="PTHR30349:SF41">
    <property type="entry name" value="INTEGRASE_RECOMBINASE PROTEIN MJ0367-RELATED"/>
    <property type="match status" value="1"/>
</dbReference>
<evidence type="ECO:0000256" key="3">
    <source>
        <dbReference type="ARBA" id="ARBA00023125"/>
    </source>
</evidence>
<gene>
    <name evidence="6" type="ordered locus">THI_2018</name>
    <name evidence="8" type="ORF">J0I24_08570</name>
    <name evidence="7" type="ORF">THICB1_20009</name>
</gene>
<evidence type="ECO:0000259" key="5">
    <source>
        <dbReference type="PROSITE" id="PS51898"/>
    </source>
</evidence>
<comment type="similarity">
    <text evidence="1">Belongs to the 'phage' integrase family.</text>
</comment>
<dbReference type="HOGENOM" id="CLU_027562_10_0_4"/>
<dbReference type="KEGG" id="thi:THI_2018"/>
<dbReference type="PROSITE" id="PS51898">
    <property type="entry name" value="TYR_RECOMBINASE"/>
    <property type="match status" value="1"/>
</dbReference>
<keyword evidence="4" id="KW-0233">DNA recombination</keyword>
<protein>
    <submittedName>
        <fullName evidence="6">Phage integrase</fullName>
    </submittedName>
    <submittedName>
        <fullName evidence="8">Tyrosine-type recombinase/integrase</fullName>
    </submittedName>
</protein>
<proteinExistence type="inferred from homology"/>
<dbReference type="InterPro" id="IPR002104">
    <property type="entry name" value="Integrase_catalytic"/>
</dbReference>
<evidence type="ECO:0000256" key="2">
    <source>
        <dbReference type="ARBA" id="ARBA00022908"/>
    </source>
</evidence>
<keyword evidence="3" id="KW-0238">DNA-binding</keyword>
<sequence length="319" mass="36482">MSAATPMQEAVEHYLQDRRRLGFALTAPATELARFARYADTRDHRGPLTQELLLGWAREHVHRTSDVTAARRLEIVLPFAAHYRQFEPATEIPPRGILGRGHRRLAPHIYTDQEIIQLLDAAGRLTLTWPLRALTHRSLFGLIAAAGLRLSEALMLTLGDVDPQAAALTVRQTKFHKSRRLPLHSSTVQELELYRQARNRCQSTEDSAPFFVSHDGGYLPTRTVENVFRRLQPGLGWRARGDHPYPRIHDLRHTMAVRRLQRWRESGQSIDHAMFWLCTYLGHAKISDTYWYLSGIPELMDTIGARFERFVGVVEQGGE</sequence>
<evidence type="ECO:0000313" key="6">
    <source>
        <dbReference type="EMBL" id="CAZ88678.1"/>
    </source>
</evidence>